<dbReference type="Proteomes" id="UP000295689">
    <property type="component" value="Unassembled WGS sequence"/>
</dbReference>
<dbReference type="GO" id="GO:0002098">
    <property type="term" value="P:tRNA wobble uridine modification"/>
    <property type="evidence" value="ECO:0007669"/>
    <property type="project" value="InterPro"/>
</dbReference>
<dbReference type="InterPro" id="IPR027417">
    <property type="entry name" value="P-loop_NTPase"/>
</dbReference>
<dbReference type="GO" id="GO:0043828">
    <property type="term" value="F:tRNA 2-selenouridine synthase activity"/>
    <property type="evidence" value="ECO:0007669"/>
    <property type="project" value="InterPro"/>
</dbReference>
<dbReference type="NCBIfam" id="NF008750">
    <property type="entry name" value="PRK11784.1-2"/>
    <property type="match status" value="1"/>
</dbReference>
<accession>A0A4R2BD98</accession>
<dbReference type="RefSeq" id="WP_132006099.1">
    <property type="nucleotide sequence ID" value="NZ_JABUHM010000004.1"/>
</dbReference>
<feature type="domain" description="Rhodanese" evidence="2">
    <location>
        <begin position="11"/>
        <end position="133"/>
    </location>
</feature>
<name>A0A4R2BD98_9BACI</name>
<keyword evidence="1" id="KW-0711">Selenium</keyword>
<dbReference type="NCBIfam" id="TIGR03167">
    <property type="entry name" value="tRNA_sel_U_synt"/>
    <property type="match status" value="1"/>
</dbReference>
<dbReference type="InterPro" id="IPR001763">
    <property type="entry name" value="Rhodanese-like_dom"/>
</dbReference>
<evidence type="ECO:0000313" key="3">
    <source>
        <dbReference type="EMBL" id="TCN24901.1"/>
    </source>
</evidence>
<dbReference type="EMBL" id="SLVV01000006">
    <property type="protein sequence ID" value="TCN24901.1"/>
    <property type="molecule type" value="Genomic_DNA"/>
</dbReference>
<dbReference type="InterPro" id="IPR036873">
    <property type="entry name" value="Rhodanese-like_dom_sf"/>
</dbReference>
<dbReference type="PANTHER" id="PTHR30401:SF0">
    <property type="entry name" value="TRNA 2-SELENOURIDINE SYNTHASE"/>
    <property type="match status" value="1"/>
</dbReference>
<dbReference type="PANTHER" id="PTHR30401">
    <property type="entry name" value="TRNA 2-SELENOURIDINE SYNTHASE"/>
    <property type="match status" value="1"/>
</dbReference>
<gene>
    <name evidence="3" type="ORF">EV146_106102</name>
</gene>
<keyword evidence="4" id="KW-1185">Reference proteome</keyword>
<proteinExistence type="predicted"/>
<evidence type="ECO:0000259" key="2">
    <source>
        <dbReference type="PROSITE" id="PS50206"/>
    </source>
</evidence>
<dbReference type="SUPFAM" id="SSF52540">
    <property type="entry name" value="P-loop containing nucleoside triphosphate hydrolases"/>
    <property type="match status" value="1"/>
</dbReference>
<dbReference type="SMART" id="SM00450">
    <property type="entry name" value="RHOD"/>
    <property type="match status" value="1"/>
</dbReference>
<evidence type="ECO:0000313" key="4">
    <source>
        <dbReference type="Proteomes" id="UP000295689"/>
    </source>
</evidence>
<dbReference type="SUPFAM" id="SSF52821">
    <property type="entry name" value="Rhodanese/Cell cycle control phosphatase"/>
    <property type="match status" value="1"/>
</dbReference>
<organism evidence="3 4">
    <name type="scientific">Mesobacillus foraminis</name>
    <dbReference type="NCBI Taxonomy" id="279826"/>
    <lineage>
        <taxon>Bacteria</taxon>
        <taxon>Bacillati</taxon>
        <taxon>Bacillota</taxon>
        <taxon>Bacilli</taxon>
        <taxon>Bacillales</taxon>
        <taxon>Bacillaceae</taxon>
        <taxon>Mesobacillus</taxon>
    </lineage>
</organism>
<dbReference type="Pfam" id="PF26341">
    <property type="entry name" value="AAA_SelU"/>
    <property type="match status" value="1"/>
</dbReference>
<sequence>MKDITVEELVNSKSYVPIDVRAPIEHQEASIPGSVNIPLFTNEERAEVGTIYKNSGDQAAKWRAMEIVSPKLPSLLKEIRLLEDSGVQPVIHCWRGGSRSKAVASFLEFSGIPSIRLSGGYRAYREYILEQIPLLLPEKAVVLHGLTGTGKTDILKIIQKEGYPVLDLEQMANHRGSLFGTIGIGDGHNQKTFDALLFERLNEIKGSPYFIIEAESKRIGRAVQPELMMERKVDGIHFLVQSSVESRIERIHGEYVEPFKDQEWFRDEVLEKIRKIEKRVKNPALVAQLEEEAALGRDYRAVISILFEHYYDPRYSHTLKDYRGQFIQVNGDRSEVAAAAITKELDKRFSRNEAFSVKQK</sequence>
<dbReference type="Gene3D" id="3.40.250.10">
    <property type="entry name" value="Rhodanese-like domain"/>
    <property type="match status" value="1"/>
</dbReference>
<dbReference type="AlphaFoldDB" id="A0A4R2BD98"/>
<protein>
    <submittedName>
        <fullName evidence="3">tRNA 2-selenouridine synthase</fullName>
    </submittedName>
</protein>
<comment type="caution">
    <text evidence="3">The sequence shown here is derived from an EMBL/GenBank/DDBJ whole genome shotgun (WGS) entry which is preliminary data.</text>
</comment>
<evidence type="ECO:0000256" key="1">
    <source>
        <dbReference type="ARBA" id="ARBA00023266"/>
    </source>
</evidence>
<dbReference type="Gene3D" id="3.40.50.300">
    <property type="entry name" value="P-loop containing nucleotide triphosphate hydrolases"/>
    <property type="match status" value="1"/>
</dbReference>
<dbReference type="Pfam" id="PF00581">
    <property type="entry name" value="Rhodanese"/>
    <property type="match status" value="1"/>
</dbReference>
<reference evidence="3 4" key="1">
    <citation type="journal article" date="2015" name="Stand. Genomic Sci.">
        <title>Genomic Encyclopedia of Bacterial and Archaeal Type Strains, Phase III: the genomes of soil and plant-associated and newly described type strains.</title>
        <authorList>
            <person name="Whitman W.B."/>
            <person name="Woyke T."/>
            <person name="Klenk H.P."/>
            <person name="Zhou Y."/>
            <person name="Lilburn T.G."/>
            <person name="Beck B.J."/>
            <person name="De Vos P."/>
            <person name="Vandamme P."/>
            <person name="Eisen J.A."/>
            <person name="Garrity G."/>
            <person name="Hugenholtz P."/>
            <person name="Kyrpides N.C."/>
        </authorList>
    </citation>
    <scope>NUCLEOTIDE SEQUENCE [LARGE SCALE GENOMIC DNA]</scope>
    <source>
        <strain evidence="3 4">CV53</strain>
    </source>
</reference>
<dbReference type="InterPro" id="IPR017582">
    <property type="entry name" value="SelU"/>
</dbReference>
<dbReference type="PROSITE" id="PS50206">
    <property type="entry name" value="RHODANESE_3"/>
    <property type="match status" value="1"/>
</dbReference>
<dbReference type="InterPro" id="IPR058840">
    <property type="entry name" value="AAA_SelU"/>
</dbReference>